<sequence>MRKHTSNSSSGSGNPKGSRGQRQNHLNGAFLRAARNGAATRSRPLKMTFRLQSADPVERMEMVMACLANVLGKAE</sequence>
<evidence type="ECO:0000313" key="3">
    <source>
        <dbReference type="Proteomes" id="UP000241764"/>
    </source>
</evidence>
<dbReference type="EMBL" id="PGGM01000003">
    <property type="protein sequence ID" value="PSH65306.1"/>
    <property type="molecule type" value="Genomic_DNA"/>
</dbReference>
<accession>A0A2P7BFM7</accession>
<reference evidence="3" key="1">
    <citation type="submission" date="2017-11" db="EMBL/GenBank/DDBJ databases">
        <authorList>
            <person name="Kuznetsova I."/>
            <person name="Sazanova A."/>
            <person name="Chirak E."/>
            <person name="Safronova V."/>
            <person name="Willems A."/>
        </authorList>
    </citation>
    <scope>NUCLEOTIDE SEQUENCE [LARGE SCALE GENOMIC DNA]</scope>
    <source>
        <strain evidence="3">CCBAU 03422</strain>
    </source>
</reference>
<dbReference type="Proteomes" id="UP000241764">
    <property type="component" value="Unassembled WGS sequence"/>
</dbReference>
<proteinExistence type="predicted"/>
<comment type="caution">
    <text evidence="2">The sequence shown here is derived from an EMBL/GenBank/DDBJ whole genome shotgun (WGS) entry which is preliminary data.</text>
</comment>
<feature type="region of interest" description="Disordered" evidence="1">
    <location>
        <begin position="1"/>
        <end position="27"/>
    </location>
</feature>
<protein>
    <submittedName>
        <fullName evidence="2">Uncharacterized protein</fullName>
    </submittedName>
</protein>
<organism evidence="2 3">
    <name type="scientific">Phyllobacterium sophorae</name>
    <dbReference type="NCBI Taxonomy" id="1520277"/>
    <lineage>
        <taxon>Bacteria</taxon>
        <taxon>Pseudomonadati</taxon>
        <taxon>Pseudomonadota</taxon>
        <taxon>Alphaproteobacteria</taxon>
        <taxon>Hyphomicrobiales</taxon>
        <taxon>Phyllobacteriaceae</taxon>
        <taxon>Phyllobacterium</taxon>
    </lineage>
</organism>
<dbReference type="RefSeq" id="WP_106663721.1">
    <property type="nucleotide sequence ID" value="NZ_PGGM01000003.1"/>
</dbReference>
<gene>
    <name evidence="2" type="ORF">CU103_09905</name>
</gene>
<evidence type="ECO:0000256" key="1">
    <source>
        <dbReference type="SAM" id="MobiDB-lite"/>
    </source>
</evidence>
<keyword evidence="3" id="KW-1185">Reference proteome</keyword>
<dbReference type="AlphaFoldDB" id="A0A2P7BFM7"/>
<name>A0A2P7BFM7_9HYPH</name>
<feature type="compositionally biased region" description="Low complexity" evidence="1">
    <location>
        <begin position="1"/>
        <end position="13"/>
    </location>
</feature>
<evidence type="ECO:0000313" key="2">
    <source>
        <dbReference type="EMBL" id="PSH65306.1"/>
    </source>
</evidence>